<evidence type="ECO:0000313" key="3">
    <source>
        <dbReference type="Proteomes" id="UP000294419"/>
    </source>
</evidence>
<dbReference type="AlphaFoldDB" id="A0A4P6ZFS0"/>
<protein>
    <recommendedName>
        <fullName evidence="4">Plasmid stabilisation system protein</fullName>
    </recommendedName>
</protein>
<keyword evidence="3" id="KW-1185">Reference proteome</keyword>
<dbReference type="Pfam" id="PF05016">
    <property type="entry name" value="ParE_toxin"/>
    <property type="match status" value="1"/>
</dbReference>
<dbReference type="Proteomes" id="UP000294419">
    <property type="component" value="Chromosome"/>
</dbReference>
<gene>
    <name evidence="2" type="ORF">NBC122_01517</name>
</gene>
<dbReference type="InterPro" id="IPR007712">
    <property type="entry name" value="RelE/ParE_toxin"/>
</dbReference>
<evidence type="ECO:0000256" key="1">
    <source>
        <dbReference type="ARBA" id="ARBA00022649"/>
    </source>
</evidence>
<dbReference type="OrthoDB" id="595476at2"/>
<proteinExistence type="predicted"/>
<dbReference type="Gene3D" id="3.30.2310.20">
    <property type="entry name" value="RelE-like"/>
    <property type="match status" value="1"/>
</dbReference>
<sequence>MGYNLVILNRAQEEIDQAYEYYSEISYSVMKSFDEQLELAYQSLEINPFFQFRYKNLRAIPFKPFPYILFFTIDEEEKLVYIYSVFNTNQDPQKYPNL</sequence>
<dbReference type="RefSeq" id="WP_133439775.1">
    <property type="nucleotide sequence ID" value="NZ_CP037954.1"/>
</dbReference>
<keyword evidence="1" id="KW-1277">Toxin-antitoxin system</keyword>
<dbReference type="InterPro" id="IPR035093">
    <property type="entry name" value="RelE/ParE_toxin_dom_sf"/>
</dbReference>
<organism evidence="2 3">
    <name type="scientific">Chryseobacterium salivictor</name>
    <dbReference type="NCBI Taxonomy" id="2547600"/>
    <lineage>
        <taxon>Bacteria</taxon>
        <taxon>Pseudomonadati</taxon>
        <taxon>Bacteroidota</taxon>
        <taxon>Flavobacteriia</taxon>
        <taxon>Flavobacteriales</taxon>
        <taxon>Weeksellaceae</taxon>
        <taxon>Chryseobacterium group</taxon>
        <taxon>Chryseobacterium</taxon>
    </lineage>
</organism>
<evidence type="ECO:0008006" key="4">
    <source>
        <dbReference type="Google" id="ProtNLM"/>
    </source>
</evidence>
<name>A0A4P6ZFS0_9FLAO</name>
<accession>A0A4P6ZFS0</accession>
<dbReference type="KEGG" id="csal:NBC122_01517"/>
<reference evidence="2 3" key="1">
    <citation type="submission" date="2019-03" db="EMBL/GenBank/DDBJ databases">
        <authorList>
            <person name="Kim H."/>
            <person name="Yu S.-M."/>
        </authorList>
    </citation>
    <scope>NUCLEOTIDE SEQUENCE [LARGE SCALE GENOMIC DNA]</scope>
    <source>
        <strain evidence="2 3">NBC122</strain>
    </source>
</reference>
<dbReference type="EMBL" id="CP037954">
    <property type="protein sequence ID" value="QBO58332.1"/>
    <property type="molecule type" value="Genomic_DNA"/>
</dbReference>
<evidence type="ECO:0000313" key="2">
    <source>
        <dbReference type="EMBL" id="QBO58332.1"/>
    </source>
</evidence>